<feature type="transmembrane region" description="Helical" evidence="9">
    <location>
        <begin position="93"/>
        <end position="110"/>
    </location>
</feature>
<comment type="caution">
    <text evidence="11">The sequence shown here is derived from an EMBL/GenBank/DDBJ whole genome shotgun (WGS) entry which is preliminary data.</text>
</comment>
<dbReference type="GO" id="GO:0016301">
    <property type="term" value="F:kinase activity"/>
    <property type="evidence" value="ECO:0007669"/>
    <property type="project" value="UniProtKB-KW"/>
</dbReference>
<gene>
    <name evidence="11" type="ORF">ACFY35_05420</name>
</gene>
<dbReference type="EMBL" id="JBIAZU010000001">
    <property type="protein sequence ID" value="MFF5288856.1"/>
    <property type="molecule type" value="Genomic_DNA"/>
</dbReference>
<feature type="transmembrane region" description="Helical" evidence="9">
    <location>
        <begin position="117"/>
        <end position="134"/>
    </location>
</feature>
<evidence type="ECO:0000313" key="12">
    <source>
        <dbReference type="Proteomes" id="UP001602245"/>
    </source>
</evidence>
<evidence type="ECO:0000256" key="8">
    <source>
        <dbReference type="ARBA" id="ARBA00023012"/>
    </source>
</evidence>
<evidence type="ECO:0000259" key="10">
    <source>
        <dbReference type="Pfam" id="PF07730"/>
    </source>
</evidence>
<dbReference type="CDD" id="cd16917">
    <property type="entry name" value="HATPase_UhpB-NarQ-NarX-like"/>
    <property type="match status" value="1"/>
</dbReference>
<reference evidence="11 12" key="1">
    <citation type="submission" date="2024-10" db="EMBL/GenBank/DDBJ databases">
        <title>The Natural Products Discovery Center: Release of the First 8490 Sequenced Strains for Exploring Actinobacteria Biosynthetic Diversity.</title>
        <authorList>
            <person name="Kalkreuter E."/>
            <person name="Kautsar S.A."/>
            <person name="Yang D."/>
            <person name="Bader C.D."/>
            <person name="Teijaro C.N."/>
            <person name="Fluegel L."/>
            <person name="Davis C.M."/>
            <person name="Simpson J.R."/>
            <person name="Lauterbach L."/>
            <person name="Steele A.D."/>
            <person name="Gui C."/>
            <person name="Meng S."/>
            <person name="Li G."/>
            <person name="Viehrig K."/>
            <person name="Ye F."/>
            <person name="Su P."/>
            <person name="Kiefer A.F."/>
            <person name="Nichols A."/>
            <person name="Cepeda A.J."/>
            <person name="Yan W."/>
            <person name="Fan B."/>
            <person name="Jiang Y."/>
            <person name="Adhikari A."/>
            <person name="Zheng C.-J."/>
            <person name="Schuster L."/>
            <person name="Cowan T.M."/>
            <person name="Smanski M.J."/>
            <person name="Chevrette M.G."/>
            <person name="De Carvalho L.P.S."/>
            <person name="Shen B."/>
        </authorList>
    </citation>
    <scope>NUCLEOTIDE SEQUENCE [LARGE SCALE GENOMIC DNA]</scope>
    <source>
        <strain evidence="11 12">NPDC000087</strain>
    </source>
</reference>
<dbReference type="EC" id="2.7.13.3" evidence="2"/>
<evidence type="ECO:0000256" key="7">
    <source>
        <dbReference type="ARBA" id="ARBA00022840"/>
    </source>
</evidence>
<organism evidence="11 12">
    <name type="scientific">Paractinoplanes globisporus</name>
    <dbReference type="NCBI Taxonomy" id="113565"/>
    <lineage>
        <taxon>Bacteria</taxon>
        <taxon>Bacillati</taxon>
        <taxon>Actinomycetota</taxon>
        <taxon>Actinomycetes</taxon>
        <taxon>Micromonosporales</taxon>
        <taxon>Micromonosporaceae</taxon>
        <taxon>Paractinoplanes</taxon>
    </lineage>
</organism>
<evidence type="ECO:0000256" key="6">
    <source>
        <dbReference type="ARBA" id="ARBA00022777"/>
    </source>
</evidence>
<protein>
    <recommendedName>
        <fullName evidence="2">histidine kinase</fullName>
        <ecNumber evidence="2">2.7.13.3</ecNumber>
    </recommendedName>
</protein>
<evidence type="ECO:0000256" key="9">
    <source>
        <dbReference type="SAM" id="Phobius"/>
    </source>
</evidence>
<evidence type="ECO:0000256" key="2">
    <source>
        <dbReference type="ARBA" id="ARBA00012438"/>
    </source>
</evidence>
<feature type="transmembrane region" description="Helical" evidence="9">
    <location>
        <begin position="46"/>
        <end position="63"/>
    </location>
</feature>
<keyword evidence="5" id="KW-0547">Nucleotide-binding</keyword>
<evidence type="ECO:0000313" key="11">
    <source>
        <dbReference type="EMBL" id="MFF5288856.1"/>
    </source>
</evidence>
<sequence>MARSGSNRGPVPTKLWWWLGTGLPALALAFFNVAVAASELGVPPAAAFLAGIGQSAALVLILVRPRAATVLQFSAVAVFAVAIPPGSGPTWPLTVLGMIALVAHVGLVTVRTTRRAALTVWCASLLLLVLLVLVDPRGRSVSDALPITTVYLLLSTVVVGLALAVRRWREIRGELAGARRDVEAEQSRRAVAEERTRIARELHDVVAHSMSVIHMQATSASYRIKNLDPEAKAEFGRIAAGARSTLGEMRQLLAVLRDENADAELAPVPGLGRLAELVESAGRAGVPVEVREADAVRAAAVPESVALAAYRIAQESLSNVIRHAPGARTTICLDLEGSDLVLSVVNDAATRPAPSMEAPGRSRHGLPGMRERARLAGGSLETGARGEGGYRVAARLPIGGRA</sequence>
<keyword evidence="12" id="KW-1185">Reference proteome</keyword>
<dbReference type="InterPro" id="IPR011712">
    <property type="entry name" value="Sig_transdc_His_kin_sub3_dim/P"/>
</dbReference>
<dbReference type="Gene3D" id="1.20.5.1930">
    <property type="match status" value="1"/>
</dbReference>
<dbReference type="RefSeq" id="WP_020509203.1">
    <property type="nucleotide sequence ID" value="NZ_JBIAZU010000001.1"/>
</dbReference>
<evidence type="ECO:0000256" key="5">
    <source>
        <dbReference type="ARBA" id="ARBA00022741"/>
    </source>
</evidence>
<keyword evidence="7" id="KW-0067">ATP-binding</keyword>
<feature type="domain" description="Signal transduction histidine kinase subgroup 3 dimerisation and phosphoacceptor" evidence="10">
    <location>
        <begin position="194"/>
        <end position="259"/>
    </location>
</feature>
<keyword evidence="9" id="KW-1133">Transmembrane helix</keyword>
<dbReference type="PANTHER" id="PTHR24421:SF10">
    <property type="entry name" value="NITRATE_NITRITE SENSOR PROTEIN NARQ"/>
    <property type="match status" value="1"/>
</dbReference>
<dbReference type="InterPro" id="IPR050482">
    <property type="entry name" value="Sensor_HK_TwoCompSys"/>
</dbReference>
<evidence type="ECO:0000256" key="1">
    <source>
        <dbReference type="ARBA" id="ARBA00000085"/>
    </source>
</evidence>
<accession>A0ABW6W9I3</accession>
<dbReference type="PANTHER" id="PTHR24421">
    <property type="entry name" value="NITRATE/NITRITE SENSOR PROTEIN NARX-RELATED"/>
    <property type="match status" value="1"/>
</dbReference>
<evidence type="ECO:0000256" key="4">
    <source>
        <dbReference type="ARBA" id="ARBA00022679"/>
    </source>
</evidence>
<keyword evidence="4" id="KW-0808">Transferase</keyword>
<name>A0ABW6W9I3_9ACTN</name>
<dbReference type="Pfam" id="PF07730">
    <property type="entry name" value="HisKA_3"/>
    <property type="match status" value="1"/>
</dbReference>
<dbReference type="SUPFAM" id="SSF55874">
    <property type="entry name" value="ATPase domain of HSP90 chaperone/DNA topoisomerase II/histidine kinase"/>
    <property type="match status" value="1"/>
</dbReference>
<comment type="catalytic activity">
    <reaction evidence="1">
        <text>ATP + protein L-histidine = ADP + protein N-phospho-L-histidine.</text>
        <dbReference type="EC" id="2.7.13.3"/>
    </reaction>
</comment>
<keyword evidence="3" id="KW-0597">Phosphoprotein</keyword>
<keyword evidence="6 11" id="KW-0418">Kinase</keyword>
<proteinExistence type="predicted"/>
<dbReference type="Proteomes" id="UP001602245">
    <property type="component" value="Unassembled WGS sequence"/>
</dbReference>
<evidence type="ECO:0000256" key="3">
    <source>
        <dbReference type="ARBA" id="ARBA00022553"/>
    </source>
</evidence>
<keyword evidence="8" id="KW-0902">Two-component regulatory system</keyword>
<keyword evidence="9" id="KW-0472">Membrane</keyword>
<dbReference type="InterPro" id="IPR036890">
    <property type="entry name" value="HATPase_C_sf"/>
</dbReference>
<keyword evidence="9" id="KW-0812">Transmembrane</keyword>
<feature type="transmembrane region" description="Helical" evidence="9">
    <location>
        <begin position="146"/>
        <end position="165"/>
    </location>
</feature>
<dbReference type="Gene3D" id="3.30.565.10">
    <property type="entry name" value="Histidine kinase-like ATPase, C-terminal domain"/>
    <property type="match status" value="1"/>
</dbReference>